<evidence type="ECO:0000256" key="1">
    <source>
        <dbReference type="SAM" id="Coils"/>
    </source>
</evidence>
<evidence type="ECO:0000313" key="2">
    <source>
        <dbReference type="EMBL" id="QHT76991.1"/>
    </source>
</evidence>
<dbReference type="EMBL" id="MN739912">
    <property type="protein sequence ID" value="QHT76991.1"/>
    <property type="molecule type" value="Genomic_DNA"/>
</dbReference>
<feature type="coiled-coil region" evidence="1">
    <location>
        <begin position="35"/>
        <end position="66"/>
    </location>
</feature>
<keyword evidence="1" id="KW-0175">Coiled coil</keyword>
<accession>A0A6C0H8R3</accession>
<protein>
    <submittedName>
        <fullName evidence="2">Uncharacterized protein</fullName>
    </submittedName>
</protein>
<organism evidence="2">
    <name type="scientific">viral metagenome</name>
    <dbReference type="NCBI Taxonomy" id="1070528"/>
    <lineage>
        <taxon>unclassified sequences</taxon>
        <taxon>metagenomes</taxon>
        <taxon>organismal metagenomes</taxon>
    </lineage>
</organism>
<sequence length="144" mass="16850">MENQPGDSFIKTLEEISKEAPHVNFRKFLGLYEAYHSLQKENESLKRELQHEQAITEGQLQTIEEQKRIIDAYNAWEKSLIHSHAHYTSGDEQQTNQELRRAIEKQSLTIVKGLQREEHLRQANEELRLKLLQNGSECSELPQV</sequence>
<proteinExistence type="predicted"/>
<dbReference type="AlphaFoldDB" id="A0A6C0H8R3"/>
<reference evidence="2" key="1">
    <citation type="journal article" date="2020" name="Nature">
        <title>Giant virus diversity and host interactions through global metagenomics.</title>
        <authorList>
            <person name="Schulz F."/>
            <person name="Roux S."/>
            <person name="Paez-Espino D."/>
            <person name="Jungbluth S."/>
            <person name="Walsh D.A."/>
            <person name="Denef V.J."/>
            <person name="McMahon K.D."/>
            <person name="Konstantinidis K.T."/>
            <person name="Eloe-Fadrosh E.A."/>
            <person name="Kyrpides N.C."/>
            <person name="Woyke T."/>
        </authorList>
    </citation>
    <scope>NUCLEOTIDE SEQUENCE</scope>
    <source>
        <strain evidence="2">GVMAG-M-3300023179-82</strain>
    </source>
</reference>
<name>A0A6C0H8R3_9ZZZZ</name>